<dbReference type="EMBL" id="CP048262">
    <property type="protein sequence ID" value="QST86673.1"/>
    <property type="molecule type" value="Genomic_DNA"/>
</dbReference>
<dbReference type="InterPro" id="IPR036412">
    <property type="entry name" value="HAD-like_sf"/>
</dbReference>
<dbReference type="SFLD" id="SFLDG01129">
    <property type="entry name" value="C1.5:_HAD__Beta-PGM__Phosphata"/>
    <property type="match status" value="1"/>
</dbReference>
<keyword evidence="2 4" id="KW-0378">Hydrolase</keyword>
<dbReference type="InterPro" id="IPR051400">
    <property type="entry name" value="HAD-like_hydrolase"/>
</dbReference>
<evidence type="ECO:0000256" key="2">
    <source>
        <dbReference type="ARBA" id="ARBA00022801"/>
    </source>
</evidence>
<keyword evidence="4" id="KW-0614">Plasmid</keyword>
<evidence type="ECO:0000256" key="3">
    <source>
        <dbReference type="ARBA" id="ARBA00022842"/>
    </source>
</evidence>
<geneLocation type="plasmid" evidence="4 5">
    <name>pSRP1</name>
</geneLocation>
<protein>
    <submittedName>
        <fullName evidence="4">HAD family hydrolase</fullName>
    </submittedName>
</protein>
<dbReference type="SUPFAM" id="SSF56784">
    <property type="entry name" value="HAD-like"/>
    <property type="match status" value="1"/>
</dbReference>
<organism evidence="4 5">
    <name type="scientific">Streptomyces rimosus subsp. rimosus (strain ATCC 10970 / DSM 40260 / JCM 4667 / NRRL 2234)</name>
    <dbReference type="NCBI Taxonomy" id="1265868"/>
    <lineage>
        <taxon>Bacteria</taxon>
        <taxon>Bacillati</taxon>
        <taxon>Actinomycetota</taxon>
        <taxon>Actinomycetes</taxon>
        <taxon>Kitasatosporales</taxon>
        <taxon>Streptomycetaceae</taxon>
        <taxon>Streptomyces</taxon>
    </lineage>
</organism>
<evidence type="ECO:0000256" key="1">
    <source>
        <dbReference type="ARBA" id="ARBA00001946"/>
    </source>
</evidence>
<evidence type="ECO:0000313" key="4">
    <source>
        <dbReference type="EMBL" id="QST86673.1"/>
    </source>
</evidence>
<accession>A0A8A1V1E6</accession>
<dbReference type="InterPro" id="IPR023198">
    <property type="entry name" value="PGP-like_dom2"/>
</dbReference>
<name>A0A8A1V1E6_STRR1</name>
<reference evidence="4" key="2">
    <citation type="submission" date="2020-01" db="EMBL/GenBank/DDBJ databases">
        <authorList>
            <person name="Algora L."/>
            <person name="Schniete J.K."/>
            <person name="MacFadyen A."/>
            <person name="Hoskisson P.A."/>
            <person name="Hunter I.S."/>
            <person name="Herron P.R."/>
        </authorList>
    </citation>
    <scope>NUCLEOTIDE SEQUENCE</scope>
    <source>
        <strain evidence="4">ATCC 10970</strain>
        <plasmid evidence="4">pSRP1</plasmid>
    </source>
</reference>
<proteinExistence type="predicted"/>
<evidence type="ECO:0000313" key="5">
    <source>
        <dbReference type="Proteomes" id="UP000011074"/>
    </source>
</evidence>
<sequence>MPHFVLFDLDGTLIDRQAAFSDAVTELCRNHAYGPDIQQWLRTELVERANRDDFTRLRDRFGLREPAGQLWQEYVDLIATAATCRPHVLEGLARLRAAAWTIGIVTNGASDIQRAKVAATGLAGLVDGIAVSGDHGVRKPDRRLFALAADRCGRRLADGGWMIGDHPVGDIGGGHQAGLRTIWLRGRPWPEELAAADHTVDDITDAIAILLNEWE</sequence>
<comment type="cofactor">
    <cofactor evidence="1">
        <name>Mg(2+)</name>
        <dbReference type="ChEBI" id="CHEBI:18420"/>
    </cofactor>
</comment>
<dbReference type="AlphaFoldDB" id="A0A8A1V1E6"/>
<dbReference type="PANTHER" id="PTHR46470:SF4">
    <property type="entry name" value="5-AMINO-6-(5-PHOSPHO-D-RIBITYLAMINO)URACIL PHOSPHATASE YIGB"/>
    <property type="match status" value="1"/>
</dbReference>
<dbReference type="NCBIfam" id="TIGR01549">
    <property type="entry name" value="HAD-SF-IA-v1"/>
    <property type="match status" value="1"/>
</dbReference>
<reference evidence="4" key="3">
    <citation type="journal article" date="2021" name="bioRxiv">
        <title>Bilateral symmetry of linear streptomycete chromosomes.</title>
        <authorList>
            <person name="Algora-Gallardo L."/>
            <person name="Schniete J.K."/>
            <person name="Mark D.R."/>
            <person name="Hunter I.S."/>
            <person name="Herron P.R."/>
        </authorList>
    </citation>
    <scope>NUCLEOTIDE SEQUENCE</scope>
    <source>
        <strain evidence="4">ATCC 10970</strain>
        <plasmid evidence="4">pSRP1</plasmid>
    </source>
</reference>
<dbReference type="SFLD" id="SFLDS00003">
    <property type="entry name" value="Haloacid_Dehalogenase"/>
    <property type="match status" value="1"/>
</dbReference>
<gene>
    <name evidence="4" type="ORF">SRIM_041415</name>
</gene>
<dbReference type="InterPro" id="IPR023214">
    <property type="entry name" value="HAD_sf"/>
</dbReference>
<keyword evidence="3" id="KW-0460">Magnesium</keyword>
<dbReference type="Gene3D" id="1.10.150.240">
    <property type="entry name" value="Putative phosphatase, domain 2"/>
    <property type="match status" value="1"/>
</dbReference>
<dbReference type="Gene3D" id="3.40.50.1000">
    <property type="entry name" value="HAD superfamily/HAD-like"/>
    <property type="match status" value="1"/>
</dbReference>
<dbReference type="PANTHER" id="PTHR46470">
    <property type="entry name" value="N-ACYLNEURAMINATE-9-PHOSPHATASE"/>
    <property type="match status" value="1"/>
</dbReference>
<dbReference type="Pfam" id="PF00702">
    <property type="entry name" value="Hydrolase"/>
    <property type="match status" value="1"/>
</dbReference>
<dbReference type="PRINTS" id="PR00413">
    <property type="entry name" value="HADHALOGNASE"/>
</dbReference>
<dbReference type="InterPro" id="IPR006439">
    <property type="entry name" value="HAD-SF_hydro_IA"/>
</dbReference>
<dbReference type="GO" id="GO:0009231">
    <property type="term" value="P:riboflavin biosynthetic process"/>
    <property type="evidence" value="ECO:0007669"/>
    <property type="project" value="TreeGrafter"/>
</dbReference>
<reference evidence="4" key="1">
    <citation type="submission" date="2012-12" db="EMBL/GenBank/DDBJ databases">
        <authorList>
            <person name="Pethick F.E."/>
            <person name="MacFadyen A.C."/>
            <person name="Tang Z."/>
            <person name="Sangal V."/>
            <person name="Tze-Tze L."/>
            <person name="Chu J."/>
            <person name="Guo M."/>
            <person name="Kirby R."/>
            <person name="Hoskisson P.A."/>
            <person name="Herron P.R."/>
            <person name="Hunter I.S."/>
        </authorList>
    </citation>
    <scope>NUCLEOTIDE SEQUENCE</scope>
    <source>
        <strain evidence="4">ATCC 10970</strain>
        <plasmid evidence="4">pSRP1</plasmid>
    </source>
</reference>
<dbReference type="GO" id="GO:0016787">
    <property type="term" value="F:hydrolase activity"/>
    <property type="evidence" value="ECO:0007669"/>
    <property type="project" value="UniProtKB-KW"/>
</dbReference>
<dbReference type="Proteomes" id="UP000011074">
    <property type="component" value="Plasmid pSRP1"/>
</dbReference>